<evidence type="ECO:0000313" key="9">
    <source>
        <dbReference type="Proteomes" id="UP001431131"/>
    </source>
</evidence>
<sequence>MVFEDLEIEIKKLCTYCLKLSGSPWTAEDLVQETLLKVYKIKHSEPNREFTFSFLCTVAKNHFIDEKRKHKEVIQFNEELNGKEYDSIEYYSLIEILLASLPLKQSMLITLKDVFGYTTKEIASMLRVSNESIKTALHRSRKKLKSISDTDREILTPNHEIMIELSRAIRELKPMRIFYYYRLLESHNFQVRRSSKQSVFHVIDPDGNILELVST</sequence>
<evidence type="ECO:0000256" key="5">
    <source>
        <dbReference type="ARBA" id="ARBA00023163"/>
    </source>
</evidence>
<keyword evidence="5 6" id="KW-0804">Transcription</keyword>
<dbReference type="EMBL" id="JAKTTI010000017">
    <property type="protein sequence ID" value="MCH1626030.1"/>
    <property type="molecule type" value="Genomic_DNA"/>
</dbReference>
<evidence type="ECO:0000256" key="3">
    <source>
        <dbReference type="ARBA" id="ARBA00023082"/>
    </source>
</evidence>
<evidence type="ECO:0000256" key="2">
    <source>
        <dbReference type="ARBA" id="ARBA00023015"/>
    </source>
</evidence>
<dbReference type="SUPFAM" id="SSF88946">
    <property type="entry name" value="Sigma2 domain of RNA polymerase sigma factors"/>
    <property type="match status" value="1"/>
</dbReference>
<dbReference type="InterPro" id="IPR013324">
    <property type="entry name" value="RNA_pol_sigma_r3/r4-like"/>
</dbReference>
<dbReference type="GO" id="GO:0006352">
    <property type="term" value="P:DNA-templated transcription initiation"/>
    <property type="evidence" value="ECO:0007669"/>
    <property type="project" value="InterPro"/>
</dbReference>
<proteinExistence type="inferred from homology"/>
<dbReference type="SUPFAM" id="SSF88659">
    <property type="entry name" value="Sigma3 and sigma4 domains of RNA polymerase sigma factors"/>
    <property type="match status" value="1"/>
</dbReference>
<dbReference type="InterPro" id="IPR013249">
    <property type="entry name" value="RNA_pol_sigma70_r4_t2"/>
</dbReference>
<dbReference type="Pfam" id="PF08281">
    <property type="entry name" value="Sigma70_r4_2"/>
    <property type="match status" value="1"/>
</dbReference>
<name>A0AAW5E453_9BACI</name>
<dbReference type="Gene3D" id="1.10.1740.10">
    <property type="match status" value="1"/>
</dbReference>
<dbReference type="InterPro" id="IPR000792">
    <property type="entry name" value="Tscrpt_reg_LuxR_C"/>
</dbReference>
<dbReference type="InterPro" id="IPR014284">
    <property type="entry name" value="RNA_pol_sigma-70_dom"/>
</dbReference>
<keyword evidence="9" id="KW-1185">Reference proteome</keyword>
<dbReference type="GO" id="GO:0003677">
    <property type="term" value="F:DNA binding"/>
    <property type="evidence" value="ECO:0007669"/>
    <property type="project" value="UniProtKB-KW"/>
</dbReference>
<dbReference type="AlphaFoldDB" id="A0AAW5E453"/>
<evidence type="ECO:0000256" key="4">
    <source>
        <dbReference type="ARBA" id="ARBA00023125"/>
    </source>
</evidence>
<feature type="domain" description="HTH luxR-type" evidence="7">
    <location>
        <begin position="116"/>
        <end position="143"/>
    </location>
</feature>
<evidence type="ECO:0000259" key="7">
    <source>
        <dbReference type="PROSITE" id="PS00622"/>
    </source>
</evidence>
<evidence type="ECO:0000256" key="1">
    <source>
        <dbReference type="ARBA" id="ARBA00010641"/>
    </source>
</evidence>
<dbReference type="InterPro" id="IPR039425">
    <property type="entry name" value="RNA_pol_sigma-70-like"/>
</dbReference>
<protein>
    <recommendedName>
        <fullName evidence="6">RNA polymerase sigma factor</fullName>
    </recommendedName>
</protein>
<dbReference type="PROSITE" id="PS00622">
    <property type="entry name" value="HTH_LUXR_1"/>
    <property type="match status" value="1"/>
</dbReference>
<reference evidence="8" key="1">
    <citation type="submission" date="2022-02" db="EMBL/GenBank/DDBJ databases">
        <title>Fredinandcohnia quinoae sp. nov. isolated from Chenopodium quinoa seeds.</title>
        <authorList>
            <person name="Saati-Santamaria Z."/>
            <person name="Flores-Felix J.D."/>
            <person name="Igual J.M."/>
            <person name="Velazquez E."/>
            <person name="Garcia-Fraile P."/>
            <person name="Martinez-Molina E."/>
        </authorList>
    </citation>
    <scope>NUCLEOTIDE SEQUENCE</scope>
    <source>
        <strain evidence="8">SECRCQ15</strain>
    </source>
</reference>
<dbReference type="GO" id="GO:0006950">
    <property type="term" value="P:response to stress"/>
    <property type="evidence" value="ECO:0007669"/>
    <property type="project" value="UniProtKB-ARBA"/>
</dbReference>
<comment type="similarity">
    <text evidence="1 6">Belongs to the sigma-70 factor family. ECF subfamily.</text>
</comment>
<evidence type="ECO:0000256" key="6">
    <source>
        <dbReference type="RuleBase" id="RU000716"/>
    </source>
</evidence>
<dbReference type="PANTHER" id="PTHR43133">
    <property type="entry name" value="RNA POLYMERASE ECF-TYPE SIGMA FACTO"/>
    <property type="match status" value="1"/>
</dbReference>
<dbReference type="PROSITE" id="PS01063">
    <property type="entry name" value="SIGMA70_ECF"/>
    <property type="match status" value="1"/>
</dbReference>
<dbReference type="InterPro" id="IPR000838">
    <property type="entry name" value="RNA_pol_sigma70_ECF_CS"/>
</dbReference>
<dbReference type="InterPro" id="IPR036388">
    <property type="entry name" value="WH-like_DNA-bd_sf"/>
</dbReference>
<keyword evidence="4 6" id="KW-0238">DNA-binding</keyword>
<dbReference type="PANTHER" id="PTHR43133:SF8">
    <property type="entry name" value="RNA POLYMERASE SIGMA FACTOR HI_1459-RELATED"/>
    <property type="match status" value="1"/>
</dbReference>
<dbReference type="RefSeq" id="WP_240255951.1">
    <property type="nucleotide sequence ID" value="NZ_JAKTTI010000017.1"/>
</dbReference>
<evidence type="ECO:0000313" key="8">
    <source>
        <dbReference type="EMBL" id="MCH1626030.1"/>
    </source>
</evidence>
<dbReference type="GO" id="GO:0016987">
    <property type="term" value="F:sigma factor activity"/>
    <property type="evidence" value="ECO:0007669"/>
    <property type="project" value="UniProtKB-KW"/>
</dbReference>
<keyword evidence="2 6" id="KW-0805">Transcription regulation</keyword>
<dbReference type="InterPro" id="IPR007627">
    <property type="entry name" value="RNA_pol_sigma70_r2"/>
</dbReference>
<organism evidence="8 9">
    <name type="scientific">Fredinandcohnia quinoae</name>
    <dbReference type="NCBI Taxonomy" id="2918902"/>
    <lineage>
        <taxon>Bacteria</taxon>
        <taxon>Bacillati</taxon>
        <taxon>Bacillota</taxon>
        <taxon>Bacilli</taxon>
        <taxon>Bacillales</taxon>
        <taxon>Bacillaceae</taxon>
        <taxon>Fredinandcohnia</taxon>
    </lineage>
</organism>
<dbReference type="Gene3D" id="1.10.10.10">
    <property type="entry name" value="Winged helix-like DNA-binding domain superfamily/Winged helix DNA-binding domain"/>
    <property type="match status" value="1"/>
</dbReference>
<comment type="caution">
    <text evidence="8">The sequence shown here is derived from an EMBL/GenBank/DDBJ whole genome shotgun (WGS) entry which is preliminary data.</text>
</comment>
<dbReference type="NCBIfam" id="TIGR02937">
    <property type="entry name" value="sigma70-ECF"/>
    <property type="match status" value="1"/>
</dbReference>
<accession>A0AAW5E453</accession>
<dbReference type="Proteomes" id="UP001431131">
    <property type="component" value="Unassembled WGS sequence"/>
</dbReference>
<keyword evidence="3 6" id="KW-0731">Sigma factor</keyword>
<dbReference type="InterPro" id="IPR013325">
    <property type="entry name" value="RNA_pol_sigma_r2"/>
</dbReference>
<gene>
    <name evidence="8" type="ORF">MJG50_11875</name>
</gene>
<dbReference type="Pfam" id="PF04542">
    <property type="entry name" value="Sigma70_r2"/>
    <property type="match status" value="1"/>
</dbReference>
<dbReference type="CDD" id="cd06171">
    <property type="entry name" value="Sigma70_r4"/>
    <property type="match status" value="1"/>
</dbReference>